<reference evidence="2 3" key="1">
    <citation type="journal article" date="2024" name="G3 (Bethesda)">
        <title>Genome assembly of Hibiscus sabdariffa L. provides insights into metabolisms of medicinal natural products.</title>
        <authorList>
            <person name="Kim T."/>
        </authorList>
    </citation>
    <scope>NUCLEOTIDE SEQUENCE [LARGE SCALE GENOMIC DNA]</scope>
    <source>
        <strain evidence="2">TK-2024</strain>
        <tissue evidence="2">Old leaves</tissue>
    </source>
</reference>
<feature type="compositionally biased region" description="Polar residues" evidence="1">
    <location>
        <begin position="61"/>
        <end position="70"/>
    </location>
</feature>
<evidence type="ECO:0000313" key="3">
    <source>
        <dbReference type="Proteomes" id="UP001472677"/>
    </source>
</evidence>
<feature type="compositionally biased region" description="Basic and acidic residues" evidence="1">
    <location>
        <begin position="74"/>
        <end position="84"/>
    </location>
</feature>
<dbReference type="EMBL" id="JBBPBM010000028">
    <property type="protein sequence ID" value="KAK8537960.1"/>
    <property type="molecule type" value="Genomic_DNA"/>
</dbReference>
<feature type="region of interest" description="Disordered" evidence="1">
    <location>
        <begin position="39"/>
        <end position="95"/>
    </location>
</feature>
<keyword evidence="3" id="KW-1185">Reference proteome</keyword>
<proteinExistence type="predicted"/>
<protein>
    <submittedName>
        <fullName evidence="2">Uncharacterized protein</fullName>
    </submittedName>
</protein>
<name>A0ABR2DG94_9ROSI</name>
<organism evidence="2 3">
    <name type="scientific">Hibiscus sabdariffa</name>
    <name type="common">roselle</name>
    <dbReference type="NCBI Taxonomy" id="183260"/>
    <lineage>
        <taxon>Eukaryota</taxon>
        <taxon>Viridiplantae</taxon>
        <taxon>Streptophyta</taxon>
        <taxon>Embryophyta</taxon>
        <taxon>Tracheophyta</taxon>
        <taxon>Spermatophyta</taxon>
        <taxon>Magnoliopsida</taxon>
        <taxon>eudicotyledons</taxon>
        <taxon>Gunneridae</taxon>
        <taxon>Pentapetalae</taxon>
        <taxon>rosids</taxon>
        <taxon>malvids</taxon>
        <taxon>Malvales</taxon>
        <taxon>Malvaceae</taxon>
        <taxon>Malvoideae</taxon>
        <taxon>Hibiscus</taxon>
    </lineage>
</organism>
<comment type="caution">
    <text evidence="2">The sequence shown here is derived from an EMBL/GenBank/DDBJ whole genome shotgun (WGS) entry which is preliminary data.</text>
</comment>
<dbReference type="Proteomes" id="UP001472677">
    <property type="component" value="Unassembled WGS sequence"/>
</dbReference>
<evidence type="ECO:0000313" key="2">
    <source>
        <dbReference type="EMBL" id="KAK8537960.1"/>
    </source>
</evidence>
<evidence type="ECO:0000256" key="1">
    <source>
        <dbReference type="SAM" id="MobiDB-lite"/>
    </source>
</evidence>
<accession>A0ABR2DG94</accession>
<gene>
    <name evidence="2" type="ORF">V6N12_044101</name>
</gene>
<sequence>MGDCTDAAFLVRRGLYEGFGSRICEGRVWQFYYRRRGRLGRPSSSRSTVSPLPLGVGGLKQSAQQRQDCQGVSERPRDAKDKRNGKLTAPGTIPIEPGLDGRCKLLV</sequence>